<name>A0A9N9CKC7_9GLOM</name>
<feature type="non-terminal residue" evidence="2">
    <location>
        <position position="155"/>
    </location>
</feature>
<dbReference type="PANTHER" id="PTHR31964:SF113">
    <property type="entry name" value="USPA DOMAIN-CONTAINING PROTEIN"/>
    <property type="match status" value="1"/>
</dbReference>
<dbReference type="OrthoDB" id="843225at2759"/>
<dbReference type="InterPro" id="IPR006016">
    <property type="entry name" value="UspA"/>
</dbReference>
<evidence type="ECO:0000313" key="3">
    <source>
        <dbReference type="Proteomes" id="UP000789706"/>
    </source>
</evidence>
<proteinExistence type="predicted"/>
<evidence type="ECO:0000313" key="2">
    <source>
        <dbReference type="EMBL" id="CAG8603098.1"/>
    </source>
</evidence>
<keyword evidence="3" id="KW-1185">Reference proteome</keyword>
<comment type="caution">
    <text evidence="2">The sequence shown here is derived from an EMBL/GenBank/DDBJ whole genome shotgun (WGS) entry which is preliminary data.</text>
</comment>
<reference evidence="2" key="1">
    <citation type="submission" date="2021-06" db="EMBL/GenBank/DDBJ databases">
        <authorList>
            <person name="Kallberg Y."/>
            <person name="Tangrot J."/>
            <person name="Rosling A."/>
        </authorList>
    </citation>
    <scope>NUCLEOTIDE SEQUENCE</scope>
    <source>
        <strain evidence="2">AZ414A</strain>
    </source>
</reference>
<dbReference type="InterPro" id="IPR014729">
    <property type="entry name" value="Rossmann-like_a/b/a_fold"/>
</dbReference>
<dbReference type="AlphaFoldDB" id="A0A9N9CKC7"/>
<dbReference type="Proteomes" id="UP000789706">
    <property type="component" value="Unassembled WGS sequence"/>
</dbReference>
<feature type="domain" description="UspA" evidence="1">
    <location>
        <begin position="29"/>
        <end position="152"/>
    </location>
</feature>
<dbReference type="Pfam" id="PF00582">
    <property type="entry name" value="Usp"/>
    <property type="match status" value="1"/>
</dbReference>
<dbReference type="CDD" id="cd23659">
    <property type="entry name" value="USP_At3g01520-like"/>
    <property type="match status" value="1"/>
</dbReference>
<dbReference type="EMBL" id="CAJVPK010001959">
    <property type="protein sequence ID" value="CAG8603098.1"/>
    <property type="molecule type" value="Genomic_DNA"/>
</dbReference>
<dbReference type="SUPFAM" id="SSF52402">
    <property type="entry name" value="Adenine nucleotide alpha hydrolases-like"/>
    <property type="match status" value="1"/>
</dbReference>
<sequence>TPTGTDTTGTVITIQEDLILTNDDKDFTRIVVIAIDQSDYSRYAFDWAVNNFLRRESDLVVLVNVRQIPSEPGPFAAGYLNFSDVMTSLEDQNKLESHELLHEFAAKLKAEKFACKAIATRGDARDEIVRKVSELKADVLILGYRGLGAIKRADI</sequence>
<evidence type="ECO:0000259" key="1">
    <source>
        <dbReference type="Pfam" id="PF00582"/>
    </source>
</evidence>
<dbReference type="PANTHER" id="PTHR31964">
    <property type="entry name" value="ADENINE NUCLEOTIDE ALPHA HYDROLASES-LIKE SUPERFAMILY PROTEIN"/>
    <property type="match status" value="1"/>
</dbReference>
<gene>
    <name evidence="2" type="ORF">DEBURN_LOCUS9619</name>
</gene>
<accession>A0A9N9CKC7</accession>
<protein>
    <submittedName>
        <fullName evidence="2">1690_t:CDS:1</fullName>
    </submittedName>
</protein>
<organism evidence="2 3">
    <name type="scientific">Diversispora eburnea</name>
    <dbReference type="NCBI Taxonomy" id="1213867"/>
    <lineage>
        <taxon>Eukaryota</taxon>
        <taxon>Fungi</taxon>
        <taxon>Fungi incertae sedis</taxon>
        <taxon>Mucoromycota</taxon>
        <taxon>Glomeromycotina</taxon>
        <taxon>Glomeromycetes</taxon>
        <taxon>Diversisporales</taxon>
        <taxon>Diversisporaceae</taxon>
        <taxon>Diversispora</taxon>
    </lineage>
</organism>
<dbReference type="Gene3D" id="3.40.50.620">
    <property type="entry name" value="HUPs"/>
    <property type="match status" value="1"/>
</dbReference>